<organism evidence="1 2">
    <name type="scientific">Araneus ventricosus</name>
    <name type="common">Orbweaver spider</name>
    <name type="synonym">Epeira ventricosa</name>
    <dbReference type="NCBI Taxonomy" id="182803"/>
    <lineage>
        <taxon>Eukaryota</taxon>
        <taxon>Metazoa</taxon>
        <taxon>Ecdysozoa</taxon>
        <taxon>Arthropoda</taxon>
        <taxon>Chelicerata</taxon>
        <taxon>Arachnida</taxon>
        <taxon>Araneae</taxon>
        <taxon>Araneomorphae</taxon>
        <taxon>Entelegynae</taxon>
        <taxon>Araneoidea</taxon>
        <taxon>Araneidae</taxon>
        <taxon>Araneus</taxon>
    </lineage>
</organism>
<proteinExistence type="predicted"/>
<comment type="caution">
    <text evidence="1">The sequence shown here is derived from an EMBL/GenBank/DDBJ whole genome shotgun (WGS) entry which is preliminary data.</text>
</comment>
<dbReference type="Proteomes" id="UP000499080">
    <property type="component" value="Unassembled WGS sequence"/>
</dbReference>
<dbReference type="AlphaFoldDB" id="A0A4Y2UTI6"/>
<keyword evidence="2" id="KW-1185">Reference proteome</keyword>
<name>A0A4Y2UTI6_ARAVE</name>
<reference evidence="1 2" key="1">
    <citation type="journal article" date="2019" name="Sci. Rep.">
        <title>Orb-weaving spider Araneus ventricosus genome elucidates the spidroin gene catalogue.</title>
        <authorList>
            <person name="Kono N."/>
            <person name="Nakamura H."/>
            <person name="Ohtoshi R."/>
            <person name="Moran D.A.P."/>
            <person name="Shinohara A."/>
            <person name="Yoshida Y."/>
            <person name="Fujiwara M."/>
            <person name="Mori M."/>
            <person name="Tomita M."/>
            <person name="Arakawa K."/>
        </authorList>
    </citation>
    <scope>NUCLEOTIDE SEQUENCE [LARGE SCALE GENOMIC DNA]</scope>
</reference>
<evidence type="ECO:0000313" key="1">
    <source>
        <dbReference type="EMBL" id="GBO16315.1"/>
    </source>
</evidence>
<dbReference type="EMBL" id="BGPR01040217">
    <property type="protein sequence ID" value="GBO16315.1"/>
    <property type="molecule type" value="Genomic_DNA"/>
</dbReference>
<gene>
    <name evidence="1" type="ORF">AVEN_225557_1</name>
</gene>
<sequence>MTSQPRTTGKQKAHLEPLIIACQCQMVFKSAFEYALLADLTLLARMKFTENDELHSNTPRILLFLLKSRQDMVRHERFVNRSRRTKPVPHPHQRAVRLASVYSP</sequence>
<accession>A0A4Y2UTI6</accession>
<evidence type="ECO:0000313" key="2">
    <source>
        <dbReference type="Proteomes" id="UP000499080"/>
    </source>
</evidence>
<protein>
    <submittedName>
        <fullName evidence="1">Uncharacterized protein</fullName>
    </submittedName>
</protein>